<protein>
    <submittedName>
        <fullName evidence="4">Prepilin-type N-terminal cleavage/methylation domain-containing protein</fullName>
    </submittedName>
</protein>
<dbReference type="PROSITE" id="PS00409">
    <property type="entry name" value="PROKAR_NTER_METHYL"/>
    <property type="match status" value="1"/>
</dbReference>
<dbReference type="Pfam" id="PF07963">
    <property type="entry name" value="N_methyl"/>
    <property type="match status" value="1"/>
</dbReference>
<evidence type="ECO:0000256" key="2">
    <source>
        <dbReference type="ARBA" id="ARBA00023287"/>
    </source>
</evidence>
<organism evidence="4 5">
    <name type="scientific">Ureibacillus xyleni</name>
    <dbReference type="NCBI Taxonomy" id="614648"/>
    <lineage>
        <taxon>Bacteria</taxon>
        <taxon>Bacillati</taxon>
        <taxon>Bacillota</taxon>
        <taxon>Bacilli</taxon>
        <taxon>Bacillales</taxon>
        <taxon>Caryophanaceae</taxon>
        <taxon>Ureibacillus</taxon>
    </lineage>
</organism>
<evidence type="ECO:0000256" key="1">
    <source>
        <dbReference type="ARBA" id="ARBA00004241"/>
    </source>
</evidence>
<evidence type="ECO:0000313" key="4">
    <source>
        <dbReference type="EMBL" id="SOB93928.1"/>
    </source>
</evidence>
<evidence type="ECO:0000256" key="3">
    <source>
        <dbReference type="SAM" id="Phobius"/>
    </source>
</evidence>
<comment type="subcellular location">
    <subcellularLocation>
        <location evidence="1">Cell surface</location>
    </subcellularLocation>
</comment>
<gene>
    <name evidence="4" type="ORF">SAMN05880501_101723</name>
</gene>
<dbReference type="GO" id="GO:0009986">
    <property type="term" value="C:cell surface"/>
    <property type="evidence" value="ECO:0007669"/>
    <property type="project" value="UniProtKB-SubCell"/>
</dbReference>
<proteinExistence type="predicted"/>
<sequence length="151" mass="16871">MILKKHKLTSNESGVSLIEVVASIVILSIILVSIYTMLTQSARTTKNNEDIVKATYLAQTEMEYLYSIAPGDTDYHTFLGQPDDITSNVNGDQIEVFKKNNSSTSEYIEILVIKKNNIDITLPIIKICVYDKEGGTLKAQMQNIIDWGAPR</sequence>
<keyword evidence="2" id="KW-0178">Competence</keyword>
<feature type="transmembrane region" description="Helical" evidence="3">
    <location>
        <begin position="20"/>
        <end position="38"/>
    </location>
</feature>
<dbReference type="AlphaFoldDB" id="A0A285RJN7"/>
<accession>A0A285RJN7</accession>
<dbReference type="GO" id="GO:0030420">
    <property type="term" value="P:establishment of competence for transformation"/>
    <property type="evidence" value="ECO:0007669"/>
    <property type="project" value="UniProtKB-KW"/>
</dbReference>
<evidence type="ECO:0000313" key="5">
    <source>
        <dbReference type="Proteomes" id="UP000219636"/>
    </source>
</evidence>
<keyword evidence="3" id="KW-0472">Membrane</keyword>
<keyword evidence="5" id="KW-1185">Reference proteome</keyword>
<name>A0A285RJN7_9BACL</name>
<dbReference type="EMBL" id="OBMQ01000001">
    <property type="protein sequence ID" value="SOB93928.1"/>
    <property type="molecule type" value="Genomic_DNA"/>
</dbReference>
<dbReference type="Proteomes" id="UP000219636">
    <property type="component" value="Unassembled WGS sequence"/>
</dbReference>
<dbReference type="NCBIfam" id="TIGR02532">
    <property type="entry name" value="IV_pilin_GFxxxE"/>
    <property type="match status" value="1"/>
</dbReference>
<keyword evidence="3" id="KW-1133">Transmembrane helix</keyword>
<dbReference type="InterPro" id="IPR012902">
    <property type="entry name" value="N_methyl_site"/>
</dbReference>
<keyword evidence="3" id="KW-0812">Transmembrane</keyword>
<reference evidence="5" key="1">
    <citation type="submission" date="2017-08" db="EMBL/GenBank/DDBJ databases">
        <authorList>
            <person name="Varghese N."/>
            <person name="Submissions S."/>
        </authorList>
    </citation>
    <scope>NUCLEOTIDE SEQUENCE [LARGE SCALE GENOMIC DNA]</scope>
    <source>
        <strain evidence="5">JC22</strain>
    </source>
</reference>